<protein>
    <recommendedName>
        <fullName evidence="6">Amino acid transporter transmembrane domain-containing protein</fullName>
    </recommendedName>
</protein>
<keyword evidence="3 5" id="KW-1133">Transmembrane helix</keyword>
<dbReference type="Proteomes" id="UP000039865">
    <property type="component" value="Unassembled WGS sequence"/>
</dbReference>
<dbReference type="PANTHER" id="PTHR22950">
    <property type="entry name" value="AMINO ACID TRANSPORTER"/>
    <property type="match status" value="1"/>
</dbReference>
<dbReference type="InParanoid" id="A0A077ZS55"/>
<dbReference type="GO" id="GO:0015179">
    <property type="term" value="F:L-amino acid transmembrane transporter activity"/>
    <property type="evidence" value="ECO:0007669"/>
    <property type="project" value="TreeGrafter"/>
</dbReference>
<sequence>MLSNSEEIEFKTRNPQMSFSIKNTAQIQELESQSQDLLGGYSNLDMLEEKVINRQKVMEGSILKIQNSEEIVQVQSTYIHQEIQPKQSSEIFSIFQFIAPQLGIGILTLPYVILENGLIFGSMLFIAVEVMNYQTCLYIQKEEIPIILIENFFGENVPSFLDSSKIGQIFWGTFSLNGAINSFPMIFFLLGNQPSIPMIYSEMRGKSIKKMKRIMIFGTILSTSLFLPVGIFGYLIFIDDETAIRRQNILLADFGNRKSIFLRSAPQEFYHKSKLLNKW</sequence>
<dbReference type="OrthoDB" id="438545at2759"/>
<evidence type="ECO:0000313" key="7">
    <source>
        <dbReference type="EMBL" id="CDW72205.1"/>
    </source>
</evidence>
<evidence type="ECO:0000256" key="2">
    <source>
        <dbReference type="ARBA" id="ARBA00022692"/>
    </source>
</evidence>
<dbReference type="InterPro" id="IPR013057">
    <property type="entry name" value="AA_transpt_TM"/>
</dbReference>
<feature type="transmembrane region" description="Helical" evidence="5">
    <location>
        <begin position="214"/>
        <end position="237"/>
    </location>
</feature>
<reference evidence="7 8" key="1">
    <citation type="submission" date="2014-06" db="EMBL/GenBank/DDBJ databases">
        <authorList>
            <person name="Swart Estienne"/>
        </authorList>
    </citation>
    <scope>NUCLEOTIDE SEQUENCE [LARGE SCALE GENOMIC DNA]</scope>
    <source>
        <strain evidence="7 8">130c</strain>
    </source>
</reference>
<feature type="transmembrane region" description="Helical" evidence="5">
    <location>
        <begin position="169"/>
        <end position="193"/>
    </location>
</feature>
<dbReference type="GO" id="GO:0016020">
    <property type="term" value="C:membrane"/>
    <property type="evidence" value="ECO:0007669"/>
    <property type="project" value="UniProtKB-SubCell"/>
</dbReference>
<dbReference type="EMBL" id="CCKQ01001106">
    <property type="protein sequence ID" value="CDW72205.1"/>
    <property type="molecule type" value="Genomic_DNA"/>
</dbReference>
<evidence type="ECO:0000256" key="3">
    <source>
        <dbReference type="ARBA" id="ARBA00022989"/>
    </source>
</evidence>
<proteinExistence type="predicted"/>
<feature type="domain" description="Amino acid transporter transmembrane" evidence="6">
    <location>
        <begin position="171"/>
        <end position="239"/>
    </location>
</feature>
<evidence type="ECO:0000313" key="8">
    <source>
        <dbReference type="Proteomes" id="UP000039865"/>
    </source>
</evidence>
<name>A0A077ZS55_STYLE</name>
<evidence type="ECO:0000259" key="6">
    <source>
        <dbReference type="Pfam" id="PF01490"/>
    </source>
</evidence>
<dbReference type="AlphaFoldDB" id="A0A077ZS55"/>
<evidence type="ECO:0000256" key="1">
    <source>
        <dbReference type="ARBA" id="ARBA00004141"/>
    </source>
</evidence>
<keyword evidence="2 5" id="KW-0812">Transmembrane</keyword>
<organism evidence="7 8">
    <name type="scientific">Stylonychia lemnae</name>
    <name type="common">Ciliate</name>
    <dbReference type="NCBI Taxonomy" id="5949"/>
    <lineage>
        <taxon>Eukaryota</taxon>
        <taxon>Sar</taxon>
        <taxon>Alveolata</taxon>
        <taxon>Ciliophora</taxon>
        <taxon>Intramacronucleata</taxon>
        <taxon>Spirotrichea</taxon>
        <taxon>Stichotrichia</taxon>
        <taxon>Sporadotrichida</taxon>
        <taxon>Oxytrichidae</taxon>
        <taxon>Stylonychinae</taxon>
        <taxon>Stylonychia</taxon>
    </lineage>
</organism>
<gene>
    <name evidence="7" type="primary">Contig4266.g4570</name>
    <name evidence="7" type="ORF">STYLEM_1162</name>
</gene>
<comment type="subcellular location">
    <subcellularLocation>
        <location evidence="1">Membrane</location>
        <topology evidence="1">Multi-pass membrane protein</topology>
    </subcellularLocation>
</comment>
<evidence type="ECO:0000256" key="4">
    <source>
        <dbReference type="ARBA" id="ARBA00023136"/>
    </source>
</evidence>
<dbReference type="Pfam" id="PF01490">
    <property type="entry name" value="Aa_trans"/>
    <property type="match status" value="1"/>
</dbReference>
<evidence type="ECO:0000256" key="5">
    <source>
        <dbReference type="SAM" id="Phobius"/>
    </source>
</evidence>
<keyword evidence="8" id="KW-1185">Reference proteome</keyword>
<keyword evidence="4 5" id="KW-0472">Membrane</keyword>
<accession>A0A077ZS55</accession>